<sequence>MWSCTCIRVCYVSTNEFIISLTNICNFQPVFMSQYGETVEVSAIFHYRFSQIQLSGFVCEDRKKERKKERKRIIIDCVNSRWEYDTLHPPSGYLLSLHIK</sequence>
<reference evidence="1 2" key="1">
    <citation type="submission" date="2019-06" db="EMBL/GenBank/DDBJ databases">
        <title>Draft genomes of female and male turbot (Scophthalmus maximus).</title>
        <authorList>
            <person name="Xu H."/>
            <person name="Xu X.-W."/>
            <person name="Shao C."/>
            <person name="Chen S."/>
        </authorList>
    </citation>
    <scope>NUCLEOTIDE SEQUENCE [LARGE SCALE GENOMIC DNA]</scope>
    <source>
        <strain evidence="1">Ysfricsl-2016a</strain>
        <tissue evidence="1">Blood</tissue>
    </source>
</reference>
<organism evidence="1 2">
    <name type="scientific">Scophthalmus maximus</name>
    <name type="common">Turbot</name>
    <name type="synonym">Psetta maxima</name>
    <dbReference type="NCBI Taxonomy" id="52904"/>
    <lineage>
        <taxon>Eukaryota</taxon>
        <taxon>Metazoa</taxon>
        <taxon>Chordata</taxon>
        <taxon>Craniata</taxon>
        <taxon>Vertebrata</taxon>
        <taxon>Euteleostomi</taxon>
        <taxon>Actinopterygii</taxon>
        <taxon>Neopterygii</taxon>
        <taxon>Teleostei</taxon>
        <taxon>Neoteleostei</taxon>
        <taxon>Acanthomorphata</taxon>
        <taxon>Carangaria</taxon>
        <taxon>Pleuronectiformes</taxon>
        <taxon>Pleuronectoidei</taxon>
        <taxon>Scophthalmidae</taxon>
        <taxon>Scophthalmus</taxon>
    </lineage>
</organism>
<evidence type="ECO:0000313" key="1">
    <source>
        <dbReference type="EMBL" id="KAF0033929.1"/>
    </source>
</evidence>
<dbReference type="Proteomes" id="UP000438429">
    <property type="component" value="Unassembled WGS sequence"/>
</dbReference>
<proteinExistence type="predicted"/>
<comment type="caution">
    <text evidence="1">The sequence shown here is derived from an EMBL/GenBank/DDBJ whole genome shotgun (WGS) entry which is preliminary data.</text>
</comment>
<evidence type="ECO:0000313" key="2">
    <source>
        <dbReference type="Proteomes" id="UP000438429"/>
    </source>
</evidence>
<gene>
    <name evidence="1" type="ORF">F2P81_013995</name>
</gene>
<name>A0A6A4SMR5_SCOMX</name>
<dbReference type="AlphaFoldDB" id="A0A6A4SMR5"/>
<protein>
    <submittedName>
        <fullName evidence="1">Uncharacterized protein</fullName>
    </submittedName>
</protein>
<dbReference type="EMBL" id="VEVO01000012">
    <property type="protein sequence ID" value="KAF0033929.1"/>
    <property type="molecule type" value="Genomic_DNA"/>
</dbReference>
<accession>A0A6A4SMR5</accession>